<name>A0A0D6B0U3_RHOSU</name>
<dbReference type="AlphaFoldDB" id="A0A0D6B0U3"/>
<dbReference type="KEGG" id="rsu:NHU_01483"/>
<feature type="region of interest" description="Disordered" evidence="1">
    <location>
        <begin position="149"/>
        <end position="192"/>
    </location>
</feature>
<evidence type="ECO:0000313" key="3">
    <source>
        <dbReference type="Proteomes" id="UP000064912"/>
    </source>
</evidence>
<evidence type="ECO:0000256" key="1">
    <source>
        <dbReference type="SAM" id="MobiDB-lite"/>
    </source>
</evidence>
<dbReference type="EMBL" id="AP014800">
    <property type="protein sequence ID" value="BAQ68641.1"/>
    <property type="molecule type" value="Genomic_DNA"/>
</dbReference>
<dbReference type="Proteomes" id="UP000064912">
    <property type="component" value="Chromosome"/>
</dbReference>
<gene>
    <name evidence="2" type="ORF">NHU_01483</name>
</gene>
<proteinExistence type="predicted"/>
<reference evidence="2 3" key="1">
    <citation type="submission" date="2015-02" db="EMBL/GenBank/DDBJ databases">
        <title>Genome sequene of Rhodovulum sulfidophilum DSM 2351.</title>
        <authorList>
            <person name="Nagao N."/>
        </authorList>
    </citation>
    <scope>NUCLEOTIDE SEQUENCE [LARGE SCALE GENOMIC DNA]</scope>
    <source>
        <strain evidence="2 3">DSM 2351</strain>
    </source>
</reference>
<evidence type="ECO:0000313" key="2">
    <source>
        <dbReference type="EMBL" id="BAQ68641.1"/>
    </source>
</evidence>
<accession>A0A0D6B0U3</accession>
<dbReference type="PATRIC" id="fig|35806.4.peg.1530"/>
<feature type="compositionally biased region" description="Basic and acidic residues" evidence="1">
    <location>
        <begin position="159"/>
        <end position="175"/>
    </location>
</feature>
<protein>
    <submittedName>
        <fullName evidence="2">Uncharacterized protein</fullName>
    </submittedName>
</protein>
<sequence length="192" mass="21094">MFGTIGLVWVGDRLLLCPGLEDTPSAFLPLERDRDRTGMVARVLMGRKARVGREALMPGLLEERDCEEAAWFTARRGCPGLGIDPVAVLRGGRLGLTRRGTVAGRNGVRCWEAMCRDDGSDYGHVHAEIGFAENGRADAGMNVVLPLHGQRPRRGRHREGRDRSLARRAVGELKMRHGPPPRGRASRQLSLG</sequence>
<organism evidence="2 3">
    <name type="scientific">Rhodovulum sulfidophilum</name>
    <name type="common">Rhodobacter sulfidophilus</name>
    <dbReference type="NCBI Taxonomy" id="35806"/>
    <lineage>
        <taxon>Bacteria</taxon>
        <taxon>Pseudomonadati</taxon>
        <taxon>Pseudomonadota</taxon>
        <taxon>Alphaproteobacteria</taxon>
        <taxon>Rhodobacterales</taxon>
        <taxon>Paracoccaceae</taxon>
        <taxon>Rhodovulum</taxon>
    </lineage>
</organism>